<feature type="domain" description="Methyltransferase small" evidence="3">
    <location>
        <begin position="27"/>
        <end position="193"/>
    </location>
</feature>
<dbReference type="Proteomes" id="UP000620133">
    <property type="component" value="Chromosome"/>
</dbReference>
<dbReference type="Pfam" id="PF05175">
    <property type="entry name" value="MTS"/>
    <property type="match status" value="1"/>
</dbReference>
<dbReference type="InterPro" id="IPR046977">
    <property type="entry name" value="RsmC/RlmG"/>
</dbReference>
<evidence type="ECO:0000313" key="5">
    <source>
        <dbReference type="Proteomes" id="UP000620133"/>
    </source>
</evidence>
<dbReference type="Gene3D" id="3.40.50.150">
    <property type="entry name" value="Vaccinia Virus protein VP39"/>
    <property type="match status" value="1"/>
</dbReference>
<evidence type="ECO:0000256" key="2">
    <source>
        <dbReference type="ARBA" id="ARBA00022679"/>
    </source>
</evidence>
<dbReference type="InterPro" id="IPR007848">
    <property type="entry name" value="Small_mtfrase_dom"/>
</dbReference>
<organism evidence="4 5">
    <name type="scientific">Mariniplasma anaerobium</name>
    <dbReference type="NCBI Taxonomy" id="2735436"/>
    <lineage>
        <taxon>Bacteria</taxon>
        <taxon>Bacillati</taxon>
        <taxon>Mycoplasmatota</taxon>
        <taxon>Mollicutes</taxon>
        <taxon>Acholeplasmatales</taxon>
        <taxon>Acholeplasmataceae</taxon>
        <taxon>Mariniplasma</taxon>
    </lineage>
</organism>
<dbReference type="CDD" id="cd02440">
    <property type="entry name" value="AdoMet_MTases"/>
    <property type="match status" value="1"/>
</dbReference>
<dbReference type="PANTHER" id="PTHR47816:SF4">
    <property type="entry name" value="RIBOSOMAL RNA SMALL SUBUNIT METHYLTRANSFERASE C"/>
    <property type="match status" value="1"/>
</dbReference>
<protein>
    <submittedName>
        <fullName evidence="4">16S RNA G1207 methylase RsmC</fullName>
    </submittedName>
</protein>
<dbReference type="KEGG" id="manr:MPAN_003000"/>
<reference evidence="4" key="1">
    <citation type="submission" date="2021-01" db="EMBL/GenBank/DDBJ databases">
        <title>Draft genome sequence of Acholeplasmataceae bacterium strain Mahy22.</title>
        <authorList>
            <person name="Watanabe M."/>
            <person name="Kojima H."/>
            <person name="Fukui M."/>
        </authorList>
    </citation>
    <scope>NUCLEOTIDE SEQUENCE</scope>
    <source>
        <strain evidence="4">Mahy22</strain>
    </source>
</reference>
<dbReference type="EMBL" id="AP024412">
    <property type="protein sequence ID" value="BCR35407.1"/>
    <property type="molecule type" value="Genomic_DNA"/>
</dbReference>
<dbReference type="PANTHER" id="PTHR47816">
    <property type="entry name" value="RIBOSOMAL RNA SMALL SUBUNIT METHYLTRANSFERASE C"/>
    <property type="match status" value="1"/>
</dbReference>
<dbReference type="RefSeq" id="WP_176239677.1">
    <property type="nucleotide sequence ID" value="NZ_AP024412.1"/>
</dbReference>
<dbReference type="SUPFAM" id="SSF53335">
    <property type="entry name" value="S-adenosyl-L-methionine-dependent methyltransferases"/>
    <property type="match status" value="1"/>
</dbReference>
<evidence type="ECO:0000313" key="4">
    <source>
        <dbReference type="EMBL" id="BCR35407.1"/>
    </source>
</evidence>
<dbReference type="GO" id="GO:0032259">
    <property type="term" value="P:methylation"/>
    <property type="evidence" value="ECO:0007669"/>
    <property type="project" value="UniProtKB-KW"/>
</dbReference>
<dbReference type="AlphaFoldDB" id="A0A7U9TI67"/>
<keyword evidence="1 4" id="KW-0489">Methyltransferase</keyword>
<evidence type="ECO:0000259" key="3">
    <source>
        <dbReference type="Pfam" id="PF05175"/>
    </source>
</evidence>
<name>A0A7U9TI67_9MOLU</name>
<proteinExistence type="predicted"/>
<sequence length="198" mass="22788">MSHYFENDENLNHDIRKKEIFINDIRFEFFTDRGVFSKENLDFGTRQLLKRIKVKPNIKTAIDMGCGYGPIGIYLAKMNPNAHIYMYDVNSRAIDLAKKNSEINQVTNTTIEKSYLFEHVVVNADLIITNPPIRAGKDVVYDLYEQSYLHLNQGGSFYCVIQKKQGAASTYKKLVDLFSNCVIVAKEKGYWILLSKKA</sequence>
<evidence type="ECO:0000256" key="1">
    <source>
        <dbReference type="ARBA" id="ARBA00022603"/>
    </source>
</evidence>
<gene>
    <name evidence="4" type="ORF">MPAN_003000</name>
</gene>
<dbReference type="InterPro" id="IPR029063">
    <property type="entry name" value="SAM-dependent_MTases_sf"/>
</dbReference>
<accession>A0A7U9TI67</accession>
<keyword evidence="2" id="KW-0808">Transferase</keyword>
<dbReference type="GO" id="GO:0008757">
    <property type="term" value="F:S-adenosylmethionine-dependent methyltransferase activity"/>
    <property type="evidence" value="ECO:0007669"/>
    <property type="project" value="InterPro"/>
</dbReference>
<keyword evidence="5" id="KW-1185">Reference proteome</keyword>